<protein>
    <submittedName>
        <fullName evidence="2">NUDIX domain-containing protein</fullName>
    </submittedName>
</protein>
<dbReference type="Gene3D" id="1.10.10.10">
    <property type="entry name" value="Winged helix-like DNA-binding domain superfamily/Winged helix DNA-binding domain"/>
    <property type="match status" value="1"/>
</dbReference>
<dbReference type="Pfam" id="PF21906">
    <property type="entry name" value="WHD_NrtR"/>
    <property type="match status" value="1"/>
</dbReference>
<comment type="caution">
    <text evidence="2">The sequence shown here is derived from an EMBL/GenBank/DDBJ whole genome shotgun (WGS) entry which is preliminary data.</text>
</comment>
<dbReference type="InterPro" id="IPR015797">
    <property type="entry name" value="NUDIX_hydrolase-like_dom_sf"/>
</dbReference>
<dbReference type="EMBL" id="JAVDDT010000004">
    <property type="protein sequence ID" value="MDQ2069823.1"/>
    <property type="molecule type" value="Genomic_DNA"/>
</dbReference>
<gene>
    <name evidence="2" type="ORF">RBH19_08055</name>
</gene>
<dbReference type="CDD" id="cd18873">
    <property type="entry name" value="NUDIX_NadM_like"/>
    <property type="match status" value="1"/>
</dbReference>
<dbReference type="InterPro" id="IPR036390">
    <property type="entry name" value="WH_DNA-bd_sf"/>
</dbReference>
<dbReference type="RefSeq" id="WP_306728317.1">
    <property type="nucleotide sequence ID" value="NZ_JAVDDT010000004.1"/>
</dbReference>
<dbReference type="SUPFAM" id="SSF46785">
    <property type="entry name" value="Winged helix' DNA-binding domain"/>
    <property type="match status" value="1"/>
</dbReference>
<dbReference type="Gene3D" id="3.90.79.10">
    <property type="entry name" value="Nucleoside Triphosphate Pyrophosphohydrolase"/>
    <property type="match status" value="1"/>
</dbReference>
<feature type="domain" description="Nudix hydrolase" evidence="1">
    <location>
        <begin position="8"/>
        <end position="143"/>
    </location>
</feature>
<accession>A0ABU0W7U0</accession>
<evidence type="ECO:0000259" key="1">
    <source>
        <dbReference type="PROSITE" id="PS51462"/>
    </source>
</evidence>
<proteinExistence type="predicted"/>
<evidence type="ECO:0000313" key="2">
    <source>
        <dbReference type="EMBL" id="MDQ2069823.1"/>
    </source>
</evidence>
<keyword evidence="3" id="KW-1185">Reference proteome</keyword>
<name>A0ABU0W7U0_9GAMM</name>
<organism evidence="2 3">
    <name type="scientific">Natronospira bacteriovora</name>
    <dbReference type="NCBI Taxonomy" id="3069753"/>
    <lineage>
        <taxon>Bacteria</taxon>
        <taxon>Pseudomonadati</taxon>
        <taxon>Pseudomonadota</taxon>
        <taxon>Gammaproteobacteria</taxon>
        <taxon>Natronospirales</taxon>
        <taxon>Natronospiraceae</taxon>
        <taxon>Natronospira</taxon>
    </lineage>
</organism>
<dbReference type="InterPro" id="IPR036388">
    <property type="entry name" value="WH-like_DNA-bd_sf"/>
</dbReference>
<dbReference type="PANTHER" id="PTHR43736:SF4">
    <property type="entry name" value="SLR1690 PROTEIN"/>
    <property type="match status" value="1"/>
</dbReference>
<dbReference type="SUPFAM" id="SSF55811">
    <property type="entry name" value="Nudix"/>
    <property type="match status" value="1"/>
</dbReference>
<dbReference type="Pfam" id="PF00293">
    <property type="entry name" value="NUDIX"/>
    <property type="match status" value="1"/>
</dbReference>
<reference evidence="2 3" key="1">
    <citation type="submission" date="2023-08" db="EMBL/GenBank/DDBJ databases">
        <title>Whole-genome sequencing of halo(alkali)philic microorganisms from hypersaline lakes.</title>
        <authorList>
            <person name="Sorokin D.Y."/>
            <person name="Abbas B."/>
            <person name="Merkel A.Y."/>
        </authorList>
    </citation>
    <scope>NUCLEOTIDE SEQUENCE [LARGE SCALE GENOMIC DNA]</scope>
    <source>
        <strain evidence="2 3">AB-CW4</strain>
    </source>
</reference>
<dbReference type="PANTHER" id="PTHR43736">
    <property type="entry name" value="ADP-RIBOSE PYROPHOSPHATASE"/>
    <property type="match status" value="1"/>
</dbReference>
<evidence type="ECO:0000313" key="3">
    <source>
        <dbReference type="Proteomes" id="UP001239019"/>
    </source>
</evidence>
<dbReference type="InterPro" id="IPR000086">
    <property type="entry name" value="NUDIX_hydrolase_dom"/>
</dbReference>
<dbReference type="InterPro" id="IPR054105">
    <property type="entry name" value="WHD_NrtR"/>
</dbReference>
<dbReference type="Proteomes" id="UP001239019">
    <property type="component" value="Unassembled WGS sequence"/>
</dbReference>
<dbReference type="PROSITE" id="PS51462">
    <property type="entry name" value="NUDIX"/>
    <property type="match status" value="1"/>
</dbReference>
<sequence length="222" mass="25001">MYQYEYPHFAIATDVALFTLLGDELKLLLIRRRGAPFKGSWALPGGFLRTDDATLEECAARELSEEAGVSGFFLEQLYTFGDQGRDPRERVISVAYYALVPGEGLTLTARTDADAAAWFPADALPELAFDHAQIIQLARQRLASKLDYSTVAFQFLPDEFALSDLQRVYEAVKGEQLDKRNFRKFILGLGLVEPTGNERRGGPSRPAKLYRAKTGHRLEYFR</sequence>